<feature type="transmembrane region" description="Helical" evidence="4">
    <location>
        <begin position="249"/>
        <end position="269"/>
    </location>
</feature>
<dbReference type="OrthoDB" id="5340910at2759"/>
<name>A0A1Y2FTK9_9FUNG</name>
<feature type="region of interest" description="Disordered" evidence="3">
    <location>
        <begin position="67"/>
        <end position="154"/>
    </location>
</feature>
<dbReference type="SUPFAM" id="SSF50044">
    <property type="entry name" value="SH3-domain"/>
    <property type="match status" value="1"/>
</dbReference>
<dbReference type="PROSITE" id="PS50002">
    <property type="entry name" value="SH3"/>
    <property type="match status" value="1"/>
</dbReference>
<feature type="compositionally biased region" description="Low complexity" evidence="3">
    <location>
        <begin position="77"/>
        <end position="154"/>
    </location>
</feature>
<keyword evidence="4" id="KW-0472">Membrane</keyword>
<dbReference type="Pfam" id="PF00018">
    <property type="entry name" value="SH3_1"/>
    <property type="match status" value="1"/>
</dbReference>
<dbReference type="InterPro" id="IPR036028">
    <property type="entry name" value="SH3-like_dom_sf"/>
</dbReference>
<protein>
    <recommendedName>
        <fullName evidence="5">SH3 domain-containing protein</fullName>
    </recommendedName>
</protein>
<evidence type="ECO:0000313" key="7">
    <source>
        <dbReference type="Proteomes" id="UP000193920"/>
    </source>
</evidence>
<keyword evidence="4" id="KW-0812">Transmembrane</keyword>
<dbReference type="EMBL" id="MCOG01000002">
    <property type="protein sequence ID" value="ORY86526.1"/>
    <property type="molecule type" value="Genomic_DNA"/>
</dbReference>
<dbReference type="SMART" id="SM00326">
    <property type="entry name" value="SH3"/>
    <property type="match status" value="1"/>
</dbReference>
<keyword evidence="7" id="KW-1185">Reference proteome</keyword>
<evidence type="ECO:0000259" key="5">
    <source>
        <dbReference type="PROSITE" id="PS50002"/>
    </source>
</evidence>
<evidence type="ECO:0000256" key="2">
    <source>
        <dbReference type="PROSITE-ProRule" id="PRU00192"/>
    </source>
</evidence>
<dbReference type="Gene3D" id="2.30.30.40">
    <property type="entry name" value="SH3 Domains"/>
    <property type="match status" value="1"/>
</dbReference>
<comment type="caution">
    <text evidence="6">The sequence shown here is derived from an EMBL/GenBank/DDBJ whole genome shotgun (WGS) entry which is preliminary data.</text>
</comment>
<evidence type="ECO:0000256" key="1">
    <source>
        <dbReference type="ARBA" id="ARBA00022443"/>
    </source>
</evidence>
<evidence type="ECO:0000256" key="4">
    <source>
        <dbReference type="SAM" id="Phobius"/>
    </source>
</evidence>
<evidence type="ECO:0000256" key="3">
    <source>
        <dbReference type="SAM" id="MobiDB-lite"/>
    </source>
</evidence>
<accession>A0A1Y2FTK9</accession>
<proteinExistence type="predicted"/>
<keyword evidence="4" id="KW-1133">Transmembrane helix</keyword>
<keyword evidence="1 2" id="KW-0728">SH3 domain</keyword>
<dbReference type="InterPro" id="IPR001452">
    <property type="entry name" value="SH3_domain"/>
</dbReference>
<organism evidence="6 7">
    <name type="scientific">Neocallimastix californiae</name>
    <dbReference type="NCBI Taxonomy" id="1754190"/>
    <lineage>
        <taxon>Eukaryota</taxon>
        <taxon>Fungi</taxon>
        <taxon>Fungi incertae sedis</taxon>
        <taxon>Chytridiomycota</taxon>
        <taxon>Chytridiomycota incertae sedis</taxon>
        <taxon>Neocallimastigomycetes</taxon>
        <taxon>Neocallimastigales</taxon>
        <taxon>Neocallimastigaceae</taxon>
        <taxon>Neocallimastix</taxon>
    </lineage>
</organism>
<gene>
    <name evidence="6" type="ORF">LY90DRAFT_663176</name>
</gene>
<dbReference type="STRING" id="1754190.A0A1Y2FTK9"/>
<reference evidence="6 7" key="1">
    <citation type="submission" date="2016-08" db="EMBL/GenBank/DDBJ databases">
        <title>A Parts List for Fungal Cellulosomes Revealed by Comparative Genomics.</title>
        <authorList>
            <consortium name="DOE Joint Genome Institute"/>
            <person name="Haitjema C.H."/>
            <person name="Gilmore S.P."/>
            <person name="Henske J.K."/>
            <person name="Solomon K.V."/>
            <person name="De Groot R."/>
            <person name="Kuo A."/>
            <person name="Mondo S.J."/>
            <person name="Salamov A.A."/>
            <person name="Labutti K."/>
            <person name="Zhao Z."/>
            <person name="Chiniquy J."/>
            <person name="Barry K."/>
            <person name="Brewer H.M."/>
            <person name="Purvine S.O."/>
            <person name="Wright A.T."/>
            <person name="Boxma B."/>
            <person name="Van Alen T."/>
            <person name="Hackstein J.H."/>
            <person name="Baker S.E."/>
            <person name="Grigoriev I.V."/>
            <person name="O'Malley M.A."/>
        </authorList>
    </citation>
    <scope>NUCLEOTIDE SEQUENCE [LARGE SCALE GENOMIC DNA]</scope>
    <source>
        <strain evidence="6 7">G1</strain>
    </source>
</reference>
<evidence type="ECO:0000313" key="6">
    <source>
        <dbReference type="EMBL" id="ORY86526.1"/>
    </source>
</evidence>
<feature type="domain" description="SH3" evidence="5">
    <location>
        <begin position="530"/>
        <end position="590"/>
    </location>
</feature>
<sequence length="590" mass="63355">MCDQDHVSFFTCPHCSTCQVSKTWGDFPVHVTGKKGQLDVYCIITDPRCDWYYNGLLGRSVRQNGKGITGDLPQPSFGNFFGQNNNNGNNSRTNTQTKTDNSKNTQQKNNTNKSGNNTNNKATTANANNKTSTTNTTNKTNKDAGTNKAATSNKATAANTTNGVNVVSTGATAGAGAAVAAGAVAATESVDKTDAVVNDGIKSINGTESTIDSSSNQIVNSEVNSTTNGNIDGNIQNQIDDGNSNVSPYVIGSLSFFTILLIVVGFLYVKKRKSDNASDLDPIYRNSSVFFATPILEKRNSQVSERSQKSNISKFSTHTKTAISSGNDGDYDIVISPTNAATAAITAAANESMTQQAPIENTTYGDTRAYEGNSISGINVSATENFISQSNINGLDYNNTSLVGASNIIAQNTMPGNVSENIISPVVPNSVNQNINVQYSSFSYDINDVSTHDPSASFINSTNGISFIKSSKDESCMLSPIMDKSESNVFSADMVNENSINVDLKHLTSTPKLNNSTGKKTLSMVISEYKEDVIYLAKFNYEPSMEDEMKIKINDRVLVKEIFNDGWAYGENKTSESFGIFPINRLDSSS</sequence>
<dbReference type="AlphaFoldDB" id="A0A1Y2FTK9"/>
<dbReference type="Proteomes" id="UP000193920">
    <property type="component" value="Unassembled WGS sequence"/>
</dbReference>